<sequence length="75" mass="8538">MFGCADFVDQEANDDWTRSELISAFLPAGKDVTPWAESEEGRKELDSRRPLHSTHAPKTQTHHLAETLSCRPERM</sequence>
<reference evidence="2 3" key="1">
    <citation type="submission" date="2019-06" db="EMBL/GenBank/DDBJ databases">
        <title>Pac Bio to generate improved reference genome sequences for organisms with transposon mutant libraries (support for FEBA project).</title>
        <authorList>
            <person name="Blow M."/>
        </authorList>
    </citation>
    <scope>NUCLEOTIDE SEQUENCE [LARGE SCALE GENOMIC DNA]</scope>
    <source>
        <strain evidence="2 3">USDA 1844</strain>
    </source>
</reference>
<dbReference type="EMBL" id="VISO01000003">
    <property type="protein sequence ID" value="TVZ64239.1"/>
    <property type="molecule type" value="Genomic_DNA"/>
</dbReference>
<comment type="caution">
    <text evidence="2">The sequence shown here is derived from an EMBL/GenBank/DDBJ whole genome shotgun (WGS) entry which is preliminary data.</text>
</comment>
<organism evidence="2 3">
    <name type="scientific">Rhizobium mongolense USDA 1844</name>
    <dbReference type="NCBI Taxonomy" id="1079460"/>
    <lineage>
        <taxon>Bacteria</taxon>
        <taxon>Pseudomonadati</taxon>
        <taxon>Pseudomonadota</taxon>
        <taxon>Alphaproteobacteria</taxon>
        <taxon>Hyphomicrobiales</taxon>
        <taxon>Rhizobiaceae</taxon>
        <taxon>Rhizobium/Agrobacterium group</taxon>
        <taxon>Rhizobium</taxon>
    </lineage>
</organism>
<dbReference type="AlphaFoldDB" id="A0A559SPE9"/>
<evidence type="ECO:0000313" key="3">
    <source>
        <dbReference type="Proteomes" id="UP000319824"/>
    </source>
</evidence>
<feature type="compositionally biased region" description="Basic and acidic residues" evidence="1">
    <location>
        <begin position="39"/>
        <end position="49"/>
    </location>
</feature>
<dbReference type="Proteomes" id="UP000319824">
    <property type="component" value="Unassembled WGS sequence"/>
</dbReference>
<name>A0A559SPE9_9HYPH</name>
<feature type="region of interest" description="Disordered" evidence="1">
    <location>
        <begin position="33"/>
        <end position="75"/>
    </location>
</feature>
<gene>
    <name evidence="2" type="ORF">BCL32_4463</name>
</gene>
<evidence type="ECO:0000256" key="1">
    <source>
        <dbReference type="SAM" id="MobiDB-lite"/>
    </source>
</evidence>
<protein>
    <submittedName>
        <fullName evidence="2">Uncharacterized protein</fullName>
    </submittedName>
</protein>
<evidence type="ECO:0000313" key="2">
    <source>
        <dbReference type="EMBL" id="TVZ64239.1"/>
    </source>
</evidence>
<proteinExistence type="predicted"/>
<accession>A0A559SPE9</accession>